<dbReference type="PANTHER" id="PTHR11786:SF0">
    <property type="entry name" value="ARYLAMINE N-ACETYLTRANSFERASE 4-RELATED"/>
    <property type="match status" value="1"/>
</dbReference>
<dbReference type="InterPro" id="IPR038765">
    <property type="entry name" value="Papain-like_cys_pep_sf"/>
</dbReference>
<dbReference type="GO" id="GO:0016407">
    <property type="term" value="F:acetyltransferase activity"/>
    <property type="evidence" value="ECO:0007669"/>
    <property type="project" value="InterPro"/>
</dbReference>
<dbReference type="AlphaFoldDB" id="A0AAW0GMA8"/>
<dbReference type="EMBL" id="JASBNA010000004">
    <property type="protein sequence ID" value="KAK7692954.1"/>
    <property type="molecule type" value="Genomic_DNA"/>
</dbReference>
<dbReference type="Pfam" id="PF00797">
    <property type="entry name" value="Acetyltransf_2"/>
    <property type="match status" value="1"/>
</dbReference>
<dbReference type="Gene3D" id="3.30.2140.20">
    <property type="match status" value="1"/>
</dbReference>
<protein>
    <recommendedName>
        <fullName evidence="4">Arylamine N-acetyltransferase</fullName>
    </recommendedName>
</protein>
<gene>
    <name evidence="2" type="ORF">QCA50_004595</name>
</gene>
<reference evidence="2 3" key="1">
    <citation type="submission" date="2022-09" db="EMBL/GenBank/DDBJ databases">
        <authorList>
            <person name="Palmer J.M."/>
        </authorList>
    </citation>
    <scope>NUCLEOTIDE SEQUENCE [LARGE SCALE GENOMIC DNA]</scope>
    <source>
        <strain evidence="2 3">DSM 7382</strain>
    </source>
</reference>
<dbReference type="SUPFAM" id="SSF54001">
    <property type="entry name" value="Cysteine proteinases"/>
    <property type="match status" value="1"/>
</dbReference>
<comment type="caution">
    <text evidence="2">The sequence shown here is derived from an EMBL/GenBank/DDBJ whole genome shotgun (WGS) entry which is preliminary data.</text>
</comment>
<dbReference type="InterPro" id="IPR053710">
    <property type="entry name" value="Arylamine_NAT_domain_sf"/>
</dbReference>
<dbReference type="InterPro" id="IPR001447">
    <property type="entry name" value="Arylamine_N-AcTrfase"/>
</dbReference>
<keyword evidence="3" id="KW-1185">Reference proteome</keyword>
<accession>A0AAW0GMA8</accession>
<organism evidence="2 3">
    <name type="scientific">Cerrena zonata</name>
    <dbReference type="NCBI Taxonomy" id="2478898"/>
    <lineage>
        <taxon>Eukaryota</taxon>
        <taxon>Fungi</taxon>
        <taxon>Dikarya</taxon>
        <taxon>Basidiomycota</taxon>
        <taxon>Agaricomycotina</taxon>
        <taxon>Agaricomycetes</taxon>
        <taxon>Polyporales</taxon>
        <taxon>Cerrenaceae</taxon>
        <taxon>Cerrena</taxon>
    </lineage>
</organism>
<evidence type="ECO:0000256" key="1">
    <source>
        <dbReference type="ARBA" id="ARBA00006547"/>
    </source>
</evidence>
<comment type="similarity">
    <text evidence="1">Belongs to the arylamine N-acetyltransferase family.</text>
</comment>
<dbReference type="Proteomes" id="UP001385951">
    <property type="component" value="Unassembled WGS sequence"/>
</dbReference>
<sequence length="365" mass="40713">MTIEDHPAAKLRGCLWIKKVSSVYSAGQVSNWLKRIGFPGAISDDMVTHFDASLENLSILHRLHLVTFAFENTPMHYSSHHTMDISPEGLYQRLVVEGKGSYCFGMNGLFLQMIRGLGYRAYPGAGRINVAEGIDIPEFISFVHMVIFVQPNEGSNTTYFLDASGGGSGLTRPLPLLDGAEVMGASPTEWHTLVKTARTDSSLSTSVTDEDTPKVEWRLAVSHKKPCGEISSRIMYSFIEDEYFRRDYEFANIGVYSGATGPDRFFPDNVVCSGCFWLTKEEMAEMGAADAYDSLLTRYMGRLGLEKTTLRRHIGSKSETVRTMETEVERAAVLKECFGIEIPEGDLRYIEGRPPAFDVQSRPLQ</sequence>
<proteinExistence type="inferred from homology"/>
<evidence type="ECO:0000313" key="2">
    <source>
        <dbReference type="EMBL" id="KAK7692954.1"/>
    </source>
</evidence>
<evidence type="ECO:0008006" key="4">
    <source>
        <dbReference type="Google" id="ProtNLM"/>
    </source>
</evidence>
<dbReference type="PANTHER" id="PTHR11786">
    <property type="entry name" value="N-HYDROXYARYLAMINE O-ACETYLTRANSFERASE"/>
    <property type="match status" value="1"/>
</dbReference>
<name>A0AAW0GMA8_9APHY</name>
<evidence type="ECO:0000313" key="3">
    <source>
        <dbReference type="Proteomes" id="UP001385951"/>
    </source>
</evidence>